<keyword evidence="3" id="KW-1185">Reference proteome</keyword>
<feature type="transmembrane region" description="Helical" evidence="1">
    <location>
        <begin position="89"/>
        <end position="110"/>
    </location>
</feature>
<dbReference type="EMBL" id="JABEBT010000115">
    <property type="protein sequence ID" value="KAF7631201.1"/>
    <property type="molecule type" value="Genomic_DNA"/>
</dbReference>
<dbReference type="AlphaFoldDB" id="A0A8S9ZFC8"/>
<evidence type="ECO:0000256" key="1">
    <source>
        <dbReference type="SAM" id="Phobius"/>
    </source>
</evidence>
<keyword evidence="1" id="KW-1133">Transmembrane helix</keyword>
<keyword evidence="1" id="KW-0472">Membrane</keyword>
<reference evidence="2" key="1">
    <citation type="journal article" date="2020" name="Ecol. Evol.">
        <title>Genome structure and content of the rice root-knot nematode (Meloidogyne graminicola).</title>
        <authorList>
            <person name="Phan N.T."/>
            <person name="Danchin E.G.J."/>
            <person name="Klopp C."/>
            <person name="Perfus-Barbeoch L."/>
            <person name="Kozlowski D.K."/>
            <person name="Koutsovoulos G.D."/>
            <person name="Lopez-Roques C."/>
            <person name="Bouchez O."/>
            <person name="Zahm M."/>
            <person name="Besnard G."/>
            <person name="Bellafiore S."/>
        </authorList>
    </citation>
    <scope>NUCLEOTIDE SEQUENCE</scope>
    <source>
        <strain evidence="2">VN-18</strain>
    </source>
</reference>
<organism evidence="2 3">
    <name type="scientific">Meloidogyne graminicola</name>
    <dbReference type="NCBI Taxonomy" id="189291"/>
    <lineage>
        <taxon>Eukaryota</taxon>
        <taxon>Metazoa</taxon>
        <taxon>Ecdysozoa</taxon>
        <taxon>Nematoda</taxon>
        <taxon>Chromadorea</taxon>
        <taxon>Rhabditida</taxon>
        <taxon>Tylenchina</taxon>
        <taxon>Tylenchomorpha</taxon>
        <taxon>Tylenchoidea</taxon>
        <taxon>Meloidogynidae</taxon>
        <taxon>Meloidogyninae</taxon>
        <taxon>Meloidogyne</taxon>
    </lineage>
</organism>
<gene>
    <name evidence="2" type="ORF">Mgra_00008576</name>
</gene>
<protein>
    <submittedName>
        <fullName evidence="2">Uncharacterized protein</fullName>
    </submittedName>
</protein>
<feature type="transmembrane region" description="Helical" evidence="1">
    <location>
        <begin position="6"/>
        <end position="24"/>
    </location>
</feature>
<feature type="transmembrane region" description="Helical" evidence="1">
    <location>
        <begin position="64"/>
        <end position="83"/>
    </location>
</feature>
<name>A0A8S9ZFC8_9BILA</name>
<proteinExistence type="predicted"/>
<dbReference type="Proteomes" id="UP000605970">
    <property type="component" value="Unassembled WGS sequence"/>
</dbReference>
<evidence type="ECO:0000313" key="3">
    <source>
        <dbReference type="Proteomes" id="UP000605970"/>
    </source>
</evidence>
<sequence>MYWNLFLKYLFIFIIFLLLILSLTNSSSSIQKNEEILLKTEDKEAKPWENYQIDQQERKKREPFTVTSVIILVVWSMVVGPFVQMQVTGNIDLVGSFTESVSIMFFWMYYSKPEAKFLGKRHTIRFVSTS</sequence>
<keyword evidence="1" id="KW-0812">Transmembrane</keyword>
<evidence type="ECO:0000313" key="2">
    <source>
        <dbReference type="EMBL" id="KAF7631201.1"/>
    </source>
</evidence>
<accession>A0A8S9ZFC8</accession>
<comment type="caution">
    <text evidence="2">The sequence shown here is derived from an EMBL/GenBank/DDBJ whole genome shotgun (WGS) entry which is preliminary data.</text>
</comment>